<accession>A0A517XUE5</accession>
<dbReference type="InterPro" id="IPR000719">
    <property type="entry name" value="Prot_kinase_dom"/>
</dbReference>
<dbReference type="PROSITE" id="PS00107">
    <property type="entry name" value="PROTEIN_KINASE_ATP"/>
    <property type="match status" value="1"/>
</dbReference>
<proteinExistence type="predicted"/>
<feature type="binding site" evidence="5">
    <location>
        <position position="56"/>
    </location>
    <ligand>
        <name>ATP</name>
        <dbReference type="ChEBI" id="CHEBI:30616"/>
    </ligand>
</feature>
<dbReference type="RefSeq" id="WP_145239830.1">
    <property type="nucleotide sequence ID" value="NZ_CP036273.1"/>
</dbReference>
<keyword evidence="9" id="KW-1185">Reference proteome</keyword>
<dbReference type="InterPro" id="IPR017441">
    <property type="entry name" value="Protein_kinase_ATP_BS"/>
</dbReference>
<sequence>MPPADDPRPADPGDPPEAGGLHAVGGYRLLRRIGEGGMSTVYLSYDVTARRPVAVKLLADHLAGRPEFVSRFYREARLSQFLQHPNLVQGFAAGFDTGPRVHYLVLEFVDGPSADAALGRARRLGVGAGVRLGVDIARALGFLHARNLVHRDVKPDNILFSPDGGAKLADLGLAKRLNDDSGLTAVSQGVGTSYYMPYEQALNGSLVDARSDVFALGATMYHLLTGQVPFPGATHEEIIRGKEVGRFAPVRSASPEVPAAVATVLETALHRDPRSRYPTADEFGAALAATGLATRVPSYPIGTVPPGDGPHLDAPTRVDFTSGPPLAAGSCP</sequence>
<feature type="compositionally biased region" description="Basic and acidic residues" evidence="6">
    <location>
        <begin position="1"/>
        <end position="11"/>
    </location>
</feature>
<dbReference type="SUPFAM" id="SSF56112">
    <property type="entry name" value="Protein kinase-like (PK-like)"/>
    <property type="match status" value="1"/>
</dbReference>
<protein>
    <submittedName>
        <fullName evidence="8">Serine/threonine-protein kinase PrkC</fullName>
        <ecNumber evidence="8">2.7.11.1</ecNumber>
    </submittedName>
</protein>
<keyword evidence="3 8" id="KW-0418">Kinase</keyword>
<dbReference type="EMBL" id="CP036273">
    <property type="protein sequence ID" value="QDU21120.1"/>
    <property type="molecule type" value="Genomic_DNA"/>
</dbReference>
<keyword evidence="4 5" id="KW-0067">ATP-binding</keyword>
<evidence type="ECO:0000256" key="5">
    <source>
        <dbReference type="PROSITE-ProRule" id="PRU10141"/>
    </source>
</evidence>
<evidence type="ECO:0000256" key="1">
    <source>
        <dbReference type="ARBA" id="ARBA00022679"/>
    </source>
</evidence>
<evidence type="ECO:0000256" key="4">
    <source>
        <dbReference type="ARBA" id="ARBA00022840"/>
    </source>
</evidence>
<dbReference type="CDD" id="cd14014">
    <property type="entry name" value="STKc_PknB_like"/>
    <property type="match status" value="1"/>
</dbReference>
<dbReference type="PANTHER" id="PTHR43289">
    <property type="entry name" value="MITOGEN-ACTIVATED PROTEIN KINASE KINASE KINASE 20-RELATED"/>
    <property type="match status" value="1"/>
</dbReference>
<organism evidence="8 9">
    <name type="scientific">Urbifossiella limnaea</name>
    <dbReference type="NCBI Taxonomy" id="2528023"/>
    <lineage>
        <taxon>Bacteria</taxon>
        <taxon>Pseudomonadati</taxon>
        <taxon>Planctomycetota</taxon>
        <taxon>Planctomycetia</taxon>
        <taxon>Gemmatales</taxon>
        <taxon>Gemmataceae</taxon>
        <taxon>Urbifossiella</taxon>
    </lineage>
</organism>
<dbReference type="Pfam" id="PF00069">
    <property type="entry name" value="Pkinase"/>
    <property type="match status" value="1"/>
</dbReference>
<dbReference type="KEGG" id="uli:ETAA1_30850"/>
<evidence type="ECO:0000313" key="9">
    <source>
        <dbReference type="Proteomes" id="UP000319576"/>
    </source>
</evidence>
<dbReference type="PROSITE" id="PS50011">
    <property type="entry name" value="PROTEIN_KINASE_DOM"/>
    <property type="match status" value="1"/>
</dbReference>
<dbReference type="EC" id="2.7.11.1" evidence="8"/>
<keyword evidence="2 5" id="KW-0547">Nucleotide-binding</keyword>
<feature type="region of interest" description="Disordered" evidence="6">
    <location>
        <begin position="1"/>
        <end position="21"/>
    </location>
</feature>
<feature type="region of interest" description="Disordered" evidence="6">
    <location>
        <begin position="306"/>
        <end position="332"/>
    </location>
</feature>
<dbReference type="Gene3D" id="1.10.510.10">
    <property type="entry name" value="Transferase(Phosphotransferase) domain 1"/>
    <property type="match status" value="1"/>
</dbReference>
<evidence type="ECO:0000256" key="3">
    <source>
        <dbReference type="ARBA" id="ARBA00022777"/>
    </source>
</evidence>
<dbReference type="Proteomes" id="UP000319576">
    <property type="component" value="Chromosome"/>
</dbReference>
<evidence type="ECO:0000256" key="2">
    <source>
        <dbReference type="ARBA" id="ARBA00022741"/>
    </source>
</evidence>
<reference evidence="8 9" key="1">
    <citation type="submission" date="2019-02" db="EMBL/GenBank/DDBJ databases">
        <title>Deep-cultivation of Planctomycetes and their phenomic and genomic characterization uncovers novel biology.</title>
        <authorList>
            <person name="Wiegand S."/>
            <person name="Jogler M."/>
            <person name="Boedeker C."/>
            <person name="Pinto D."/>
            <person name="Vollmers J."/>
            <person name="Rivas-Marin E."/>
            <person name="Kohn T."/>
            <person name="Peeters S.H."/>
            <person name="Heuer A."/>
            <person name="Rast P."/>
            <person name="Oberbeckmann S."/>
            <person name="Bunk B."/>
            <person name="Jeske O."/>
            <person name="Meyerdierks A."/>
            <person name="Storesund J.E."/>
            <person name="Kallscheuer N."/>
            <person name="Luecker S."/>
            <person name="Lage O.M."/>
            <person name="Pohl T."/>
            <person name="Merkel B.J."/>
            <person name="Hornburger P."/>
            <person name="Mueller R.-W."/>
            <person name="Bruemmer F."/>
            <person name="Labrenz M."/>
            <person name="Spormann A.M."/>
            <person name="Op den Camp H."/>
            <person name="Overmann J."/>
            <person name="Amann R."/>
            <person name="Jetten M.S.M."/>
            <person name="Mascher T."/>
            <person name="Medema M.H."/>
            <person name="Devos D.P."/>
            <person name="Kaster A.-K."/>
            <person name="Ovreas L."/>
            <person name="Rohde M."/>
            <person name="Galperin M.Y."/>
            <person name="Jogler C."/>
        </authorList>
    </citation>
    <scope>NUCLEOTIDE SEQUENCE [LARGE SCALE GENOMIC DNA]</scope>
    <source>
        <strain evidence="8 9">ETA_A1</strain>
    </source>
</reference>
<dbReference type="SMART" id="SM00220">
    <property type="entry name" value="S_TKc"/>
    <property type="match status" value="1"/>
</dbReference>
<dbReference type="InterPro" id="IPR011009">
    <property type="entry name" value="Kinase-like_dom_sf"/>
</dbReference>
<keyword evidence="1 8" id="KW-0808">Transferase</keyword>
<evidence type="ECO:0000256" key="6">
    <source>
        <dbReference type="SAM" id="MobiDB-lite"/>
    </source>
</evidence>
<dbReference type="InterPro" id="IPR008271">
    <property type="entry name" value="Ser/Thr_kinase_AS"/>
</dbReference>
<evidence type="ECO:0000313" key="8">
    <source>
        <dbReference type="EMBL" id="QDU21120.1"/>
    </source>
</evidence>
<gene>
    <name evidence="8" type="primary">prkC_12</name>
    <name evidence="8" type="ORF">ETAA1_30850</name>
</gene>
<feature type="domain" description="Protein kinase" evidence="7">
    <location>
        <begin position="27"/>
        <end position="288"/>
    </location>
</feature>
<dbReference type="Gene3D" id="3.30.200.20">
    <property type="entry name" value="Phosphorylase Kinase, domain 1"/>
    <property type="match status" value="1"/>
</dbReference>
<dbReference type="AlphaFoldDB" id="A0A517XUE5"/>
<name>A0A517XUE5_9BACT</name>
<dbReference type="PANTHER" id="PTHR43289:SF6">
    <property type="entry name" value="SERINE_THREONINE-PROTEIN KINASE NEKL-3"/>
    <property type="match status" value="1"/>
</dbReference>
<dbReference type="GO" id="GO:0004674">
    <property type="term" value="F:protein serine/threonine kinase activity"/>
    <property type="evidence" value="ECO:0007669"/>
    <property type="project" value="UniProtKB-EC"/>
</dbReference>
<dbReference type="OrthoDB" id="6111975at2"/>
<evidence type="ECO:0000259" key="7">
    <source>
        <dbReference type="PROSITE" id="PS50011"/>
    </source>
</evidence>
<dbReference type="GO" id="GO:0005524">
    <property type="term" value="F:ATP binding"/>
    <property type="evidence" value="ECO:0007669"/>
    <property type="project" value="UniProtKB-UniRule"/>
</dbReference>
<dbReference type="PROSITE" id="PS00108">
    <property type="entry name" value="PROTEIN_KINASE_ST"/>
    <property type="match status" value="1"/>
</dbReference>